<protein>
    <recommendedName>
        <fullName evidence="2">Reverse transcriptase/retrotransposon-derived protein RNase H-like domain-containing protein</fullName>
    </recommendedName>
</protein>
<evidence type="ECO:0000313" key="4">
    <source>
        <dbReference type="Proteomes" id="UP000693946"/>
    </source>
</evidence>
<dbReference type="AlphaFoldDB" id="A0AAV6R7B7"/>
<keyword evidence="4" id="KW-1185">Reference proteome</keyword>
<dbReference type="InterPro" id="IPR050951">
    <property type="entry name" value="Retrovirus_Pol_polyprotein"/>
</dbReference>
<reference evidence="3 4" key="1">
    <citation type="journal article" date="2021" name="Sci. Rep.">
        <title>Chromosome anchoring in Senegalese sole (Solea senegalensis) reveals sex-associated markers and genome rearrangements in flatfish.</title>
        <authorList>
            <person name="Guerrero-Cozar I."/>
            <person name="Gomez-Garrido J."/>
            <person name="Berbel C."/>
            <person name="Martinez-Blanch J.F."/>
            <person name="Alioto T."/>
            <person name="Claros M.G."/>
            <person name="Gagnaire P.A."/>
            <person name="Manchado M."/>
        </authorList>
    </citation>
    <scope>NUCLEOTIDE SEQUENCE [LARGE SCALE GENOMIC DNA]</scope>
    <source>
        <strain evidence="3">Sse05_10M</strain>
    </source>
</reference>
<dbReference type="Pfam" id="PF17919">
    <property type="entry name" value="RT_RNaseH_2"/>
    <property type="match status" value="1"/>
</dbReference>
<dbReference type="PANTHER" id="PTHR37984">
    <property type="entry name" value="PROTEIN CBG26694"/>
    <property type="match status" value="1"/>
</dbReference>
<evidence type="ECO:0000313" key="3">
    <source>
        <dbReference type="EMBL" id="KAG7501337.1"/>
    </source>
</evidence>
<dbReference type="InterPro" id="IPR041577">
    <property type="entry name" value="RT_RNaseH_2"/>
</dbReference>
<feature type="region of interest" description="Disordered" evidence="1">
    <location>
        <begin position="109"/>
        <end position="145"/>
    </location>
</feature>
<evidence type="ECO:0000256" key="1">
    <source>
        <dbReference type="SAM" id="MobiDB-lite"/>
    </source>
</evidence>
<dbReference type="EMBL" id="JAGKHQ010000013">
    <property type="protein sequence ID" value="KAG7501337.1"/>
    <property type="molecule type" value="Genomic_DNA"/>
</dbReference>
<name>A0AAV6R7B7_SOLSE</name>
<feature type="domain" description="Reverse transcriptase/retrotransposon-derived protein RNase H-like" evidence="2">
    <location>
        <begin position="26"/>
        <end position="101"/>
    </location>
</feature>
<accession>A0AAV6R7B7</accession>
<feature type="compositionally biased region" description="Polar residues" evidence="1">
    <location>
        <begin position="136"/>
        <end position="145"/>
    </location>
</feature>
<gene>
    <name evidence="3" type="ORF">JOB18_046664</name>
</gene>
<proteinExistence type="predicted"/>
<dbReference type="Proteomes" id="UP000693946">
    <property type="component" value="Linkage Group LG20"/>
</dbReference>
<evidence type="ECO:0000259" key="2">
    <source>
        <dbReference type="Pfam" id="PF17919"/>
    </source>
</evidence>
<comment type="caution">
    <text evidence="3">The sequence shown here is derived from an EMBL/GenBank/DDBJ whole genome shotgun (WGS) entry which is preliminary data.</text>
</comment>
<dbReference type="PANTHER" id="PTHR37984:SF11">
    <property type="entry name" value="INTEGRASE CATALYTIC DOMAIN-CONTAINING PROTEIN"/>
    <property type="match status" value="1"/>
</dbReference>
<organism evidence="3 4">
    <name type="scientific">Solea senegalensis</name>
    <name type="common">Senegalese sole</name>
    <dbReference type="NCBI Taxonomy" id="28829"/>
    <lineage>
        <taxon>Eukaryota</taxon>
        <taxon>Metazoa</taxon>
        <taxon>Chordata</taxon>
        <taxon>Craniata</taxon>
        <taxon>Vertebrata</taxon>
        <taxon>Euteleostomi</taxon>
        <taxon>Actinopterygii</taxon>
        <taxon>Neopterygii</taxon>
        <taxon>Teleostei</taxon>
        <taxon>Neoteleostei</taxon>
        <taxon>Acanthomorphata</taxon>
        <taxon>Carangaria</taxon>
        <taxon>Pleuronectiformes</taxon>
        <taxon>Pleuronectoidei</taxon>
        <taxon>Soleidae</taxon>
        <taxon>Solea</taxon>
    </lineage>
</organism>
<sequence>MKFIPNYANLSEPLRKLTRQEQVWEWTSETERSFQEMKEALVSEPRLAYFKLGAATVVISDASSVGLGAVLLQSDGQNKPIACASRSLTPTERHYSKIERNVQRRMDGWIVAHGHKTRREERRREEGGEEEESPAPENTSPLLTR</sequence>